<proteinExistence type="predicted"/>
<reference evidence="4" key="1">
    <citation type="journal article" date="2019" name="Int. J. Syst. Evol. Microbiol.">
        <title>The Global Catalogue of Microorganisms (GCM) 10K type strain sequencing project: providing services to taxonomists for standard genome sequencing and annotation.</title>
        <authorList>
            <consortium name="The Broad Institute Genomics Platform"/>
            <consortium name="The Broad Institute Genome Sequencing Center for Infectious Disease"/>
            <person name="Wu L."/>
            <person name="Ma J."/>
        </authorList>
    </citation>
    <scope>NUCLEOTIDE SEQUENCE [LARGE SCALE GENOMIC DNA]</scope>
    <source>
        <strain evidence="4">JCM 16673</strain>
    </source>
</reference>
<organism evidence="3 4">
    <name type="scientific">Actimicrobium antarcticum</name>
    <dbReference type="NCBI Taxonomy" id="1051899"/>
    <lineage>
        <taxon>Bacteria</taxon>
        <taxon>Pseudomonadati</taxon>
        <taxon>Pseudomonadota</taxon>
        <taxon>Betaproteobacteria</taxon>
        <taxon>Burkholderiales</taxon>
        <taxon>Oxalobacteraceae</taxon>
        <taxon>Actimicrobium</taxon>
    </lineage>
</organism>
<feature type="region of interest" description="Disordered" evidence="1">
    <location>
        <begin position="74"/>
        <end position="120"/>
    </location>
</feature>
<gene>
    <name evidence="3" type="ORF">GCM10022212_17640</name>
</gene>
<keyword evidence="4" id="KW-1185">Reference proteome</keyword>
<evidence type="ECO:0000313" key="3">
    <source>
        <dbReference type="EMBL" id="GAA4021228.1"/>
    </source>
</evidence>
<sequence>MKLTKLALAAALAAAFALPAVAGTVTGVSASLIANGTVIGNAIGVYGTAKVNGDINIQSESGAVLDTEQFSNVTVAPAPTPGPPATPPTATGSDGGQTGSTGGQTPPVADPNTASISGTAGSNAQGNVAINVSAGSLNGQSNSVALSAVDAERVFASAQTFAEQRSTNTITSAPLQVNDAFVVDGLSNARGNVSVNVAGGDGNLQQNQLAASVNSAGTLAKATGSNLQDIKGTVTLGAGGINTAALGGAALSGAQGNIGTNIAAGFSNVQHNSLSVAAASTR</sequence>
<dbReference type="EMBL" id="BAAAZE010000008">
    <property type="protein sequence ID" value="GAA4021228.1"/>
    <property type="molecule type" value="Genomic_DNA"/>
</dbReference>
<feature type="compositionally biased region" description="Gly residues" evidence="1">
    <location>
        <begin position="93"/>
        <end position="102"/>
    </location>
</feature>
<evidence type="ECO:0000256" key="2">
    <source>
        <dbReference type="SAM" id="SignalP"/>
    </source>
</evidence>
<evidence type="ECO:0008006" key="5">
    <source>
        <dbReference type="Google" id="ProtNLM"/>
    </source>
</evidence>
<evidence type="ECO:0000313" key="4">
    <source>
        <dbReference type="Proteomes" id="UP001501353"/>
    </source>
</evidence>
<feature type="chain" id="PRO_5046178602" description="Cell surface protein" evidence="2">
    <location>
        <begin position="23"/>
        <end position="282"/>
    </location>
</feature>
<feature type="signal peptide" evidence="2">
    <location>
        <begin position="1"/>
        <end position="22"/>
    </location>
</feature>
<evidence type="ECO:0000256" key="1">
    <source>
        <dbReference type="SAM" id="MobiDB-lite"/>
    </source>
</evidence>
<feature type="compositionally biased region" description="Pro residues" evidence="1">
    <location>
        <begin position="78"/>
        <end position="87"/>
    </location>
</feature>
<name>A0ABP7T584_9BURK</name>
<accession>A0ABP7T584</accession>
<keyword evidence="2" id="KW-0732">Signal</keyword>
<comment type="caution">
    <text evidence="3">The sequence shown here is derived from an EMBL/GenBank/DDBJ whole genome shotgun (WGS) entry which is preliminary data.</text>
</comment>
<dbReference type="Proteomes" id="UP001501353">
    <property type="component" value="Unassembled WGS sequence"/>
</dbReference>
<dbReference type="RefSeq" id="WP_344762925.1">
    <property type="nucleotide sequence ID" value="NZ_BAAAZE010000008.1"/>
</dbReference>
<protein>
    <recommendedName>
        <fullName evidence="5">Cell surface protein</fullName>
    </recommendedName>
</protein>